<dbReference type="Gene3D" id="1.20.1270.180">
    <property type="match status" value="1"/>
</dbReference>
<proteinExistence type="predicted"/>
<feature type="domain" description="Lysozyme inhibitor LprI-like N-terminal" evidence="2">
    <location>
        <begin position="43"/>
        <end position="135"/>
    </location>
</feature>
<evidence type="ECO:0000259" key="2">
    <source>
        <dbReference type="Pfam" id="PF07007"/>
    </source>
</evidence>
<evidence type="ECO:0000313" key="4">
    <source>
        <dbReference type="Proteomes" id="UP001228905"/>
    </source>
</evidence>
<comment type="caution">
    <text evidence="3">The sequence shown here is derived from an EMBL/GenBank/DDBJ whole genome shotgun (WGS) entry which is preliminary data.</text>
</comment>
<feature type="chain" id="PRO_5045606231" evidence="1">
    <location>
        <begin position="25"/>
        <end position="146"/>
    </location>
</feature>
<accession>A0ABU0IX90</accession>
<keyword evidence="4" id="KW-1185">Reference proteome</keyword>
<dbReference type="PANTHER" id="PTHR39176:SF1">
    <property type="entry name" value="PERIPLASMIC PROTEIN"/>
    <property type="match status" value="1"/>
</dbReference>
<feature type="signal peptide" evidence="1">
    <location>
        <begin position="1"/>
        <end position="24"/>
    </location>
</feature>
<dbReference type="EMBL" id="JAUSVS010000013">
    <property type="protein sequence ID" value="MDQ0466615.1"/>
    <property type="molecule type" value="Genomic_DNA"/>
</dbReference>
<keyword evidence="1" id="KW-0732">Signal</keyword>
<organism evidence="3 4">
    <name type="scientific">Caulobacter ginsengisoli</name>
    <dbReference type="NCBI Taxonomy" id="400775"/>
    <lineage>
        <taxon>Bacteria</taxon>
        <taxon>Pseudomonadati</taxon>
        <taxon>Pseudomonadota</taxon>
        <taxon>Alphaproteobacteria</taxon>
        <taxon>Caulobacterales</taxon>
        <taxon>Caulobacteraceae</taxon>
        <taxon>Caulobacter</taxon>
    </lineage>
</organism>
<protein>
    <submittedName>
        <fullName evidence="3">Uncharacterized protein YecT (DUF1311 family)</fullName>
    </submittedName>
</protein>
<evidence type="ECO:0000256" key="1">
    <source>
        <dbReference type="SAM" id="SignalP"/>
    </source>
</evidence>
<reference evidence="3 4" key="1">
    <citation type="submission" date="2023-07" db="EMBL/GenBank/DDBJ databases">
        <title>Genomic Encyclopedia of Type Strains, Phase IV (KMG-IV): sequencing the most valuable type-strain genomes for metagenomic binning, comparative biology and taxonomic classification.</title>
        <authorList>
            <person name="Goeker M."/>
        </authorList>
    </citation>
    <scope>NUCLEOTIDE SEQUENCE [LARGE SCALE GENOMIC DNA]</scope>
    <source>
        <strain evidence="3 4">DSM 18695</strain>
    </source>
</reference>
<evidence type="ECO:0000313" key="3">
    <source>
        <dbReference type="EMBL" id="MDQ0466615.1"/>
    </source>
</evidence>
<dbReference type="Pfam" id="PF07007">
    <property type="entry name" value="LprI"/>
    <property type="match status" value="1"/>
</dbReference>
<sequence>MTVKRLPILAALFLLVGTAGTALAGDTDADPVQARYSPAYDQCLESPEGQSTAGMIGCIGEELTVQDKALNAAYARAMGDLNDRQKARLRAAQRAWLAFRDADCASRQDEDWGTLSRITANACVLRRTVERTIDLEGYPEPGDTDE</sequence>
<name>A0ABU0IX90_9CAUL</name>
<dbReference type="PANTHER" id="PTHR39176">
    <property type="entry name" value="PERIPLASMIC PROTEIN-RELATED"/>
    <property type="match status" value="1"/>
</dbReference>
<dbReference type="RefSeq" id="WP_307352747.1">
    <property type="nucleotide sequence ID" value="NZ_JAUSVS010000013.1"/>
</dbReference>
<gene>
    <name evidence="3" type="ORF">QO010_004411</name>
</gene>
<dbReference type="InterPro" id="IPR009739">
    <property type="entry name" value="LprI-like_N"/>
</dbReference>
<dbReference type="Proteomes" id="UP001228905">
    <property type="component" value="Unassembled WGS sequence"/>
</dbReference>